<dbReference type="CDD" id="cd00085">
    <property type="entry name" value="HNHc"/>
    <property type="match status" value="1"/>
</dbReference>
<dbReference type="InterPro" id="IPR003615">
    <property type="entry name" value="HNH_nuc"/>
</dbReference>
<accession>A0A177L7K6</accession>
<comment type="caution">
    <text evidence="2">The sequence shown here is derived from an EMBL/GenBank/DDBJ whole genome shotgun (WGS) entry which is preliminary data.</text>
</comment>
<dbReference type="AlphaFoldDB" id="A0A177L7K6"/>
<sequence length="209" mass="24168">MNLTEKQKAFIDHYYATLDEKNSIATIEEMVEVFVVLYLEANDDDKRERVAYSILTINPTIKLMGLEELLDVNELYEHAATRQKKVKNGAIVAQEKRHRHRGDFSLTDAEWENAVHHFNNECAYCGKKEKLTFEHVVPFSKGGSFGKENIIPACSTCNSSKNDLDYDHWYRNQSFYDEMRDQRVMTYLGQMNNPGSNDDGLSEDHVLFA</sequence>
<feature type="domain" description="HNH nuclease" evidence="1">
    <location>
        <begin position="110"/>
        <end position="159"/>
    </location>
</feature>
<dbReference type="SMART" id="SM00507">
    <property type="entry name" value="HNHc"/>
    <property type="match status" value="1"/>
</dbReference>
<reference evidence="2 3" key="1">
    <citation type="submission" date="2016-01" db="EMBL/GenBank/DDBJ databases">
        <title>Investigation of taxonomic status of Bacillus aminovorans.</title>
        <authorList>
            <person name="Verma A."/>
            <person name="Pal Y."/>
            <person name="Krishnamurthi S."/>
        </authorList>
    </citation>
    <scope>NUCLEOTIDE SEQUENCE [LARGE SCALE GENOMIC DNA]</scope>
    <source>
        <strain evidence="2 3">DSM 1314</strain>
    </source>
</reference>
<dbReference type="Pfam" id="PF01844">
    <property type="entry name" value="HNH"/>
    <property type="match status" value="1"/>
</dbReference>
<dbReference type="GO" id="GO:0003676">
    <property type="term" value="F:nucleic acid binding"/>
    <property type="evidence" value="ECO:0007669"/>
    <property type="project" value="InterPro"/>
</dbReference>
<evidence type="ECO:0000259" key="1">
    <source>
        <dbReference type="SMART" id="SM00507"/>
    </source>
</evidence>
<protein>
    <recommendedName>
        <fullName evidence="1">HNH nuclease domain-containing protein</fullName>
    </recommendedName>
</protein>
<dbReference type="STRING" id="29332.AWH48_00150"/>
<dbReference type="GO" id="GO:0004519">
    <property type="term" value="F:endonuclease activity"/>
    <property type="evidence" value="ECO:0007669"/>
    <property type="project" value="InterPro"/>
</dbReference>
<dbReference type="InterPro" id="IPR002711">
    <property type="entry name" value="HNH"/>
</dbReference>
<dbReference type="Proteomes" id="UP000076935">
    <property type="component" value="Unassembled WGS sequence"/>
</dbReference>
<dbReference type="PANTHER" id="PTHR33877">
    <property type="entry name" value="SLL1193 PROTEIN"/>
    <property type="match status" value="1"/>
</dbReference>
<gene>
    <name evidence="2" type="ORF">AWH49_13245</name>
</gene>
<organism evidence="2 3">
    <name type="scientific">Domibacillus aminovorans</name>
    <dbReference type="NCBI Taxonomy" id="29332"/>
    <lineage>
        <taxon>Bacteria</taxon>
        <taxon>Bacillati</taxon>
        <taxon>Bacillota</taxon>
        <taxon>Bacilli</taxon>
        <taxon>Bacillales</taxon>
        <taxon>Bacillaceae</taxon>
        <taxon>Domibacillus</taxon>
    </lineage>
</organism>
<evidence type="ECO:0000313" key="3">
    <source>
        <dbReference type="Proteomes" id="UP000076935"/>
    </source>
</evidence>
<keyword evidence="3" id="KW-1185">Reference proteome</keyword>
<evidence type="ECO:0000313" key="2">
    <source>
        <dbReference type="EMBL" id="OAH61366.1"/>
    </source>
</evidence>
<dbReference type="RefSeq" id="WP_063965418.1">
    <property type="nucleotide sequence ID" value="NZ_JBCNAN010000003.1"/>
</dbReference>
<dbReference type="GO" id="GO:0008270">
    <property type="term" value="F:zinc ion binding"/>
    <property type="evidence" value="ECO:0007669"/>
    <property type="project" value="InterPro"/>
</dbReference>
<dbReference type="Gene3D" id="1.10.30.50">
    <property type="match status" value="1"/>
</dbReference>
<name>A0A177L7K6_9BACI</name>
<dbReference type="InterPro" id="IPR052892">
    <property type="entry name" value="NA-targeting_endonuclease"/>
</dbReference>
<proteinExistence type="predicted"/>
<dbReference type="PANTHER" id="PTHR33877:SF1">
    <property type="entry name" value="TYPE IV METHYL-DIRECTED RESTRICTION ENZYME ECOKMCRA"/>
    <property type="match status" value="1"/>
</dbReference>
<dbReference type="EMBL" id="LQWY01000021">
    <property type="protein sequence ID" value="OAH61366.1"/>
    <property type="molecule type" value="Genomic_DNA"/>
</dbReference>